<reference evidence="1 2" key="1">
    <citation type="submission" date="2016-11" db="EMBL/GenBank/DDBJ databases">
        <authorList>
            <person name="Jaros S."/>
            <person name="Januszkiewicz K."/>
            <person name="Wedrychowicz H."/>
        </authorList>
    </citation>
    <scope>NUCLEOTIDE SEQUENCE [LARGE SCALE GENOMIC DNA]</scope>
    <source>
        <strain evidence="1 2">NF2</strain>
    </source>
</reference>
<dbReference type="Proteomes" id="UP000197781">
    <property type="component" value="Chromosome"/>
</dbReference>
<dbReference type="AlphaFoldDB" id="A0A220MCZ3"/>
<evidence type="ECO:0000313" key="2">
    <source>
        <dbReference type="Proteomes" id="UP000197781"/>
    </source>
</evidence>
<protein>
    <submittedName>
        <fullName evidence="1">Uncharacterized protein</fullName>
    </submittedName>
</protein>
<organism evidence="1 2">
    <name type="scientific">Brevibacillus formosus</name>
    <dbReference type="NCBI Taxonomy" id="54913"/>
    <lineage>
        <taxon>Bacteria</taxon>
        <taxon>Bacillati</taxon>
        <taxon>Bacillota</taxon>
        <taxon>Bacilli</taxon>
        <taxon>Bacillales</taxon>
        <taxon>Paenibacillaceae</taxon>
        <taxon>Brevibacillus</taxon>
    </lineage>
</organism>
<name>A0A220MCZ3_9BACL</name>
<evidence type="ECO:0000313" key="1">
    <source>
        <dbReference type="EMBL" id="ASJ52530.1"/>
    </source>
</evidence>
<gene>
    <name evidence="1" type="ORF">BP422_02595</name>
</gene>
<dbReference type="EMBL" id="CP018145">
    <property type="protein sequence ID" value="ASJ52530.1"/>
    <property type="molecule type" value="Genomic_DNA"/>
</dbReference>
<proteinExistence type="predicted"/>
<dbReference type="KEGG" id="bfm:BP422_02595"/>
<sequence>MIGNTSKLTSSIYAVSFYGGGFISFKIRLSGGSGGEETGENAQLLVPPARGFTARLHEKKRNPRPKSSIQDVSQRWTLKACFPFFHCASVGVPKIFAYFSCFLYELSGLKRAFKAL</sequence>
<accession>A0A220MCZ3</accession>